<feature type="compositionally biased region" description="Low complexity" evidence="1">
    <location>
        <begin position="45"/>
        <end position="68"/>
    </location>
</feature>
<dbReference type="InterPro" id="IPR050235">
    <property type="entry name" value="CK1_Ser-Thr_kinase"/>
</dbReference>
<dbReference type="GO" id="GO:0005524">
    <property type="term" value="F:ATP binding"/>
    <property type="evidence" value="ECO:0007669"/>
    <property type="project" value="InterPro"/>
</dbReference>
<dbReference type="PANTHER" id="PTHR11909">
    <property type="entry name" value="CASEIN KINASE-RELATED"/>
    <property type="match status" value="1"/>
</dbReference>
<feature type="compositionally biased region" description="Basic residues" evidence="1">
    <location>
        <begin position="1"/>
        <end position="11"/>
    </location>
</feature>
<dbReference type="Gene3D" id="1.10.510.10">
    <property type="entry name" value="Transferase(Phosphotransferase) domain 1"/>
    <property type="match status" value="1"/>
</dbReference>
<reference evidence="4" key="2">
    <citation type="submission" date="2020-10" db="UniProtKB">
        <authorList>
            <consortium name="WormBaseParasite"/>
        </authorList>
    </citation>
    <scope>IDENTIFICATION</scope>
</reference>
<organism evidence="3 4">
    <name type="scientific">Panagrellus redivivus</name>
    <name type="common">Microworm</name>
    <dbReference type="NCBI Taxonomy" id="6233"/>
    <lineage>
        <taxon>Eukaryota</taxon>
        <taxon>Metazoa</taxon>
        <taxon>Ecdysozoa</taxon>
        <taxon>Nematoda</taxon>
        <taxon>Chromadorea</taxon>
        <taxon>Rhabditida</taxon>
        <taxon>Tylenchina</taxon>
        <taxon>Panagrolaimomorpha</taxon>
        <taxon>Panagrolaimoidea</taxon>
        <taxon>Panagrolaimidae</taxon>
        <taxon>Panagrellus</taxon>
    </lineage>
</organism>
<proteinExistence type="predicted"/>
<dbReference type="InterPro" id="IPR000719">
    <property type="entry name" value="Prot_kinase_dom"/>
</dbReference>
<feature type="compositionally biased region" description="Basic and acidic residues" evidence="1">
    <location>
        <begin position="139"/>
        <end position="152"/>
    </location>
</feature>
<feature type="domain" description="Protein kinase" evidence="2">
    <location>
        <begin position="247"/>
        <end position="523"/>
    </location>
</feature>
<evidence type="ECO:0000256" key="1">
    <source>
        <dbReference type="SAM" id="MobiDB-lite"/>
    </source>
</evidence>
<dbReference type="AlphaFoldDB" id="A0A7E4WCI7"/>
<feature type="region of interest" description="Disordered" evidence="1">
    <location>
        <begin position="1"/>
        <end position="217"/>
    </location>
</feature>
<dbReference type="InterPro" id="IPR011009">
    <property type="entry name" value="Kinase-like_dom_sf"/>
</dbReference>
<dbReference type="WBParaSite" id="Pan_g9131.t1">
    <property type="protein sequence ID" value="Pan_g9131.t1"/>
    <property type="gene ID" value="Pan_g9131"/>
</dbReference>
<keyword evidence="3" id="KW-1185">Reference proteome</keyword>
<dbReference type="Proteomes" id="UP000492821">
    <property type="component" value="Unassembled WGS sequence"/>
</dbReference>
<name>A0A7E4WCI7_PANRE</name>
<accession>A0A7E4WCI7</accession>
<feature type="compositionally biased region" description="Low complexity" evidence="1">
    <location>
        <begin position="565"/>
        <end position="578"/>
    </location>
</feature>
<feature type="compositionally biased region" description="Basic and acidic residues" evidence="1">
    <location>
        <begin position="184"/>
        <end position="215"/>
    </location>
</feature>
<evidence type="ECO:0000313" key="3">
    <source>
        <dbReference type="Proteomes" id="UP000492821"/>
    </source>
</evidence>
<feature type="compositionally biased region" description="Low complexity" evidence="1">
    <location>
        <begin position="160"/>
        <end position="174"/>
    </location>
</feature>
<protein>
    <submittedName>
        <fullName evidence="4">Protein kinase domain-containing protein</fullName>
    </submittedName>
</protein>
<dbReference type="PROSITE" id="PS50011">
    <property type="entry name" value="PROTEIN_KINASE_DOM"/>
    <property type="match status" value="1"/>
</dbReference>
<feature type="region of interest" description="Disordered" evidence="1">
    <location>
        <begin position="546"/>
        <end position="588"/>
    </location>
</feature>
<sequence>MDSSARKKKQKAPVVSGRQVKDDGKSGKAVPKPKSGSRRISQKKGTPPTTTSNTPGTNSGDSASTKAKSTAKKKGKSDEIVVKGKRALGAKTEPSGKDREQSNKQMAKDKKKPKEEESDRGKQSKLPKKAASAAVRRKKSEDKEESERKKQPASDGAKVPKAQPTPQPEQQQKPRSGTKRQRAKKEGKGSVKEVRATKPEEKHSIEPQQKSRDENELTEVEADLPAQEKENIIVKCGAQLALGEKTFEIVEGCVVGDYGACTVKDILTSELMTFRYESTSTKCKRIKTETTVLVFAAASKRVHILRLLCRGSIDNYRLKYVITDALGLNIPEILKRLSTDHFSIFTSLRLINETLDCIEDVHKIGYVHRDIKPVAFQFGIKPYESQMFITNFGLAKKFRHSNDMTKMLPARTKVPFMGTVRYASRATHERRERSRRDDLESWVYLSLELIDERILSWRKLPNKDAVYKEKCTFMSIEGFGKVAASFDRIPEEFKPLLHYIISLEFDSIPDYSYLKKIMQHVMEKKKVDVNEPWEWLQEKPAAPTMMAAPTQAGQLASEDSKNSKAPVTAAAAATAADPPQLPTPEHQKATIEDVLELQQTQNVENLDDDDDPQVKK</sequence>
<evidence type="ECO:0000313" key="4">
    <source>
        <dbReference type="WBParaSite" id="Pan_g9131.t1"/>
    </source>
</evidence>
<dbReference type="SUPFAM" id="SSF56112">
    <property type="entry name" value="Protein kinase-like (PK-like)"/>
    <property type="match status" value="1"/>
</dbReference>
<feature type="compositionally biased region" description="Basic and acidic residues" evidence="1">
    <location>
        <begin position="94"/>
        <end position="122"/>
    </location>
</feature>
<evidence type="ECO:0000259" key="2">
    <source>
        <dbReference type="PROSITE" id="PS50011"/>
    </source>
</evidence>
<reference evidence="3" key="1">
    <citation type="journal article" date="2013" name="Genetics">
        <title>The draft genome and transcriptome of Panagrellus redivivus are shaped by the harsh demands of a free-living lifestyle.</title>
        <authorList>
            <person name="Srinivasan J."/>
            <person name="Dillman A.R."/>
            <person name="Macchietto M.G."/>
            <person name="Heikkinen L."/>
            <person name="Lakso M."/>
            <person name="Fracchia K.M."/>
            <person name="Antoshechkin I."/>
            <person name="Mortazavi A."/>
            <person name="Wong G."/>
            <person name="Sternberg P.W."/>
        </authorList>
    </citation>
    <scope>NUCLEOTIDE SEQUENCE [LARGE SCALE GENOMIC DNA]</scope>
    <source>
        <strain evidence="3">MT8872</strain>
    </source>
</reference>
<dbReference type="GO" id="GO:0004672">
    <property type="term" value="F:protein kinase activity"/>
    <property type="evidence" value="ECO:0007669"/>
    <property type="project" value="InterPro"/>
</dbReference>
<dbReference type="SMART" id="SM00220">
    <property type="entry name" value="S_TKc"/>
    <property type="match status" value="1"/>
</dbReference>